<accession>A0A0U1L0E7</accession>
<reference evidence="3" key="1">
    <citation type="submission" date="2015-03" db="EMBL/GenBank/DDBJ databases">
        <authorList>
            <person name="Nijsse Bart"/>
        </authorList>
    </citation>
    <scope>NUCLEOTIDE SEQUENCE [LARGE SCALE GENOMIC DNA]</scope>
</reference>
<dbReference type="RefSeq" id="WP_021168341.1">
    <property type="nucleotide sequence ID" value="NZ_CTRP01000011.1"/>
</dbReference>
<protein>
    <recommendedName>
        <fullName evidence="4">Dihydroorotate dehydrogenase</fullName>
    </recommendedName>
</protein>
<dbReference type="Proteomes" id="UP000049855">
    <property type="component" value="Unassembled WGS sequence"/>
</dbReference>
<comment type="similarity">
    <text evidence="1">Belongs to the UPF0751 family.</text>
</comment>
<dbReference type="AlphaFoldDB" id="A0A0U1L0E7"/>
<dbReference type="EMBL" id="CTRP01000011">
    <property type="protein sequence ID" value="CQR72643.1"/>
    <property type="molecule type" value="Genomic_DNA"/>
</dbReference>
<sequence>MSVVVVGGDYLGSIEKNLYSMGVTELLHISGRKSFGKNKINVPRDTAFVLVLTDYVNHCAAKNAKLVAKAQSIPLVFAKRSWSAVEEKLRESKII</sequence>
<evidence type="ECO:0000256" key="1">
    <source>
        <dbReference type="ARBA" id="ARBA00007189"/>
    </source>
</evidence>
<name>A0A0U1L0E7_9FIRM</name>
<organism evidence="2 3">
    <name type="scientific">Sporomusa ovata</name>
    <dbReference type="NCBI Taxonomy" id="2378"/>
    <lineage>
        <taxon>Bacteria</taxon>
        <taxon>Bacillati</taxon>
        <taxon>Bacillota</taxon>
        <taxon>Negativicutes</taxon>
        <taxon>Selenomonadales</taxon>
        <taxon>Sporomusaceae</taxon>
        <taxon>Sporomusa</taxon>
    </lineage>
</organism>
<keyword evidence="3" id="KW-1185">Reference proteome</keyword>
<evidence type="ECO:0000313" key="2">
    <source>
        <dbReference type="EMBL" id="CQR72643.1"/>
    </source>
</evidence>
<proteinExistence type="inferred from homology"/>
<evidence type="ECO:0008006" key="4">
    <source>
        <dbReference type="Google" id="ProtNLM"/>
    </source>
</evidence>
<dbReference type="InterPro" id="IPR016772">
    <property type="entry name" value="UCP020408"/>
</dbReference>
<dbReference type="Pfam" id="PF10087">
    <property type="entry name" value="DUF2325"/>
    <property type="match status" value="1"/>
</dbReference>
<gene>
    <name evidence="2" type="ORF">SpAn4DRAFT_3103</name>
</gene>
<evidence type="ECO:0000313" key="3">
    <source>
        <dbReference type="Proteomes" id="UP000049855"/>
    </source>
</evidence>